<reference evidence="1 2" key="1">
    <citation type="submission" date="2024-11" db="EMBL/GenBank/DDBJ databases">
        <authorList>
            <person name="Heng Y.C."/>
            <person name="Lim A.C.H."/>
            <person name="Lee J.K.Y."/>
            <person name="Kittelmann S."/>
        </authorList>
    </citation>
    <scope>NUCLEOTIDE SEQUENCE [LARGE SCALE GENOMIC DNA]</scope>
    <source>
        <strain evidence="1 2">WILCCON 0185</strain>
    </source>
</reference>
<dbReference type="InterPro" id="IPR014975">
    <property type="entry name" value="DUF1836"/>
</dbReference>
<dbReference type="PANTHER" id="PTHR40056">
    <property type="entry name" value="HYPOTHETICAL CYTOSOLIC PROTEIN"/>
    <property type="match status" value="1"/>
</dbReference>
<comment type="caution">
    <text evidence="1">The sequence shown here is derived from an EMBL/GenBank/DDBJ whole genome shotgun (WGS) entry which is preliminary data.</text>
</comment>
<accession>A0ABW8T8B2</accession>
<protein>
    <submittedName>
        <fullName evidence="1">DUF1836 domain-containing protein</fullName>
    </submittedName>
</protein>
<proteinExistence type="predicted"/>
<evidence type="ECO:0000313" key="2">
    <source>
        <dbReference type="Proteomes" id="UP001623591"/>
    </source>
</evidence>
<gene>
    <name evidence="1" type="ORF">ACJDUG_16600</name>
</gene>
<name>A0ABW8T8B2_9CLOT</name>
<dbReference type="Pfam" id="PF08876">
    <property type="entry name" value="DUF1836"/>
    <property type="match status" value="1"/>
</dbReference>
<dbReference type="RefSeq" id="WP_406770994.1">
    <property type="nucleotide sequence ID" value="NZ_JBJHZZ010000021.1"/>
</dbReference>
<organism evidence="1 2">
    <name type="scientific">Candidatus Clostridium stratigraminis</name>
    <dbReference type="NCBI Taxonomy" id="3381661"/>
    <lineage>
        <taxon>Bacteria</taxon>
        <taxon>Bacillati</taxon>
        <taxon>Bacillota</taxon>
        <taxon>Clostridia</taxon>
        <taxon>Eubacteriales</taxon>
        <taxon>Clostridiaceae</taxon>
        <taxon>Clostridium</taxon>
    </lineage>
</organism>
<dbReference type="PANTHER" id="PTHR40056:SF1">
    <property type="entry name" value="DUF1836 DOMAIN-CONTAINING PROTEIN"/>
    <property type="match status" value="1"/>
</dbReference>
<dbReference type="Proteomes" id="UP001623591">
    <property type="component" value="Unassembled WGS sequence"/>
</dbReference>
<keyword evidence="2" id="KW-1185">Reference proteome</keyword>
<evidence type="ECO:0000313" key="1">
    <source>
        <dbReference type="EMBL" id="MFL0248566.1"/>
    </source>
</evidence>
<sequence>MKPIKEQLIELINEISNFEDIKLSDIPCIDLYMDQVTTFFDDKLNPLKRDADEKILTKTMINNYAKAKLLMPIKGKKYSKDQILLLSLIYNLKQILSLNDLNLILSPIIKNLSLEKENYFLDEIYAVFLHMNKLQREEFNSWFNNKLDLVSKEASSIEYENRETIEVILTILMLISSANAQKKMAEKIIDKFLKPEK</sequence>
<dbReference type="EMBL" id="JBJHZZ010000021">
    <property type="protein sequence ID" value="MFL0248566.1"/>
    <property type="molecule type" value="Genomic_DNA"/>
</dbReference>